<protein>
    <submittedName>
        <fullName evidence="1">Uncharacterized protein</fullName>
    </submittedName>
</protein>
<dbReference type="AlphaFoldDB" id="A0AAD4UXB8"/>
<sequence length="143" mass="16080">MPQRDYNSSPIPNMFPQIMANDLTSLIANVNISEVKNSLFNIGGLKTPGVDGKSAHLLGRGLHKVLEWRLGKGDKVKFWKDKWIDVVPHMNQVDITPEIDLNTMVSDFFVNSWWDVEKLRGVLPEEWVQKVIGCPADFGGSFG</sequence>
<keyword evidence="2" id="KW-1185">Reference proteome</keyword>
<dbReference type="EMBL" id="JAJFAZ020000008">
    <property type="protein sequence ID" value="KAI5314585.1"/>
    <property type="molecule type" value="Genomic_DNA"/>
</dbReference>
<comment type="caution">
    <text evidence="1">The sequence shown here is derived from an EMBL/GenBank/DDBJ whole genome shotgun (WGS) entry which is preliminary data.</text>
</comment>
<dbReference type="Proteomes" id="UP001054821">
    <property type="component" value="Chromosome 8"/>
</dbReference>
<evidence type="ECO:0000313" key="2">
    <source>
        <dbReference type="Proteomes" id="UP001054821"/>
    </source>
</evidence>
<reference evidence="1 2" key="1">
    <citation type="journal article" date="2022" name="G3 (Bethesda)">
        <title>Whole-genome sequence and methylome profiling of the almond [Prunus dulcis (Mill.) D.A. Webb] cultivar 'Nonpareil'.</title>
        <authorList>
            <person name="D'Amico-Willman K.M."/>
            <person name="Ouma W.Z."/>
            <person name="Meulia T."/>
            <person name="Sideli G.M."/>
            <person name="Gradziel T.M."/>
            <person name="Fresnedo-Ramirez J."/>
        </authorList>
    </citation>
    <scope>NUCLEOTIDE SEQUENCE [LARGE SCALE GENOMIC DNA]</scope>
    <source>
        <strain evidence="1">Clone GOH B32 T37-40</strain>
    </source>
</reference>
<evidence type="ECO:0000313" key="1">
    <source>
        <dbReference type="EMBL" id="KAI5314585.1"/>
    </source>
</evidence>
<accession>A0AAD4UXB8</accession>
<gene>
    <name evidence="1" type="ORF">L3X38_043761</name>
</gene>
<organism evidence="1 2">
    <name type="scientific">Prunus dulcis</name>
    <name type="common">Almond</name>
    <name type="synonym">Amygdalus dulcis</name>
    <dbReference type="NCBI Taxonomy" id="3755"/>
    <lineage>
        <taxon>Eukaryota</taxon>
        <taxon>Viridiplantae</taxon>
        <taxon>Streptophyta</taxon>
        <taxon>Embryophyta</taxon>
        <taxon>Tracheophyta</taxon>
        <taxon>Spermatophyta</taxon>
        <taxon>Magnoliopsida</taxon>
        <taxon>eudicotyledons</taxon>
        <taxon>Gunneridae</taxon>
        <taxon>Pentapetalae</taxon>
        <taxon>rosids</taxon>
        <taxon>fabids</taxon>
        <taxon>Rosales</taxon>
        <taxon>Rosaceae</taxon>
        <taxon>Amygdaloideae</taxon>
        <taxon>Amygdaleae</taxon>
        <taxon>Prunus</taxon>
    </lineage>
</organism>
<name>A0AAD4UXB8_PRUDU</name>
<proteinExistence type="predicted"/>